<gene>
    <name evidence="1" type="ordered locus">Pcar_3421</name>
</gene>
<sequence>MPGVFDRSPLGIGALVRSILGSGHLLRRWPMIPVVLWSSCSLANSATTGKLLKDAPC</sequence>
<dbReference type="KEGG" id="pca:Pcar_3421"/>
<dbReference type="AlphaFoldDB" id="J9UA30"/>
<proteinExistence type="predicted"/>
<evidence type="ECO:0000313" key="1">
    <source>
        <dbReference type="EMBL" id="AFR67592.1"/>
    </source>
</evidence>
<protein>
    <submittedName>
        <fullName evidence="1">Uncharacterized protein</fullName>
    </submittedName>
</protein>
<keyword evidence="2" id="KW-1185">Reference proteome</keyword>
<accession>J9UA30</accession>
<organism evidence="1 2">
    <name type="scientific">Syntrophotalea carbinolica (strain DSM 2380 / NBRC 103641 / GraBd1)</name>
    <name type="common">Pelobacter carbinolicus</name>
    <dbReference type="NCBI Taxonomy" id="338963"/>
    <lineage>
        <taxon>Bacteria</taxon>
        <taxon>Pseudomonadati</taxon>
        <taxon>Thermodesulfobacteriota</taxon>
        <taxon>Desulfuromonadia</taxon>
        <taxon>Desulfuromonadales</taxon>
        <taxon>Syntrophotaleaceae</taxon>
        <taxon>Syntrophotalea</taxon>
    </lineage>
</organism>
<reference evidence="2" key="1">
    <citation type="submission" date="2005-10" db="EMBL/GenBank/DDBJ databases">
        <title>Complete sequence of Pelobacter carbinolicus DSM 2380.</title>
        <authorList>
            <person name="Copeland A."/>
            <person name="Lucas S."/>
            <person name="Lapidus A."/>
            <person name="Barry K."/>
            <person name="Detter J.C."/>
            <person name="Glavina T."/>
            <person name="Hammon N."/>
            <person name="Israni S."/>
            <person name="Pitluck S."/>
            <person name="Chertkov O."/>
            <person name="Schmutz J."/>
            <person name="Larimer F."/>
            <person name="Land M."/>
            <person name="Kyrpides N."/>
            <person name="Ivanova N."/>
            <person name="Richardson P."/>
        </authorList>
    </citation>
    <scope>NUCLEOTIDE SEQUENCE [LARGE SCALE GENOMIC DNA]</scope>
    <source>
        <strain evidence="2">DSM 2380 / NBRC 103641 / GraBd1</strain>
    </source>
</reference>
<dbReference type="STRING" id="338963.Pcar_3421"/>
<evidence type="ECO:0000313" key="2">
    <source>
        <dbReference type="Proteomes" id="UP000002534"/>
    </source>
</evidence>
<reference evidence="1 2" key="2">
    <citation type="journal article" date="2012" name="BMC Genomics">
        <title>The genome of Pelobacter carbinolicus reveals surprising metabolic capabilities and physiological features.</title>
        <authorList>
            <person name="Aklujkar M."/>
            <person name="Haveman S.A."/>
            <person name="Didonato R.Jr."/>
            <person name="Chertkov O."/>
            <person name="Han C.S."/>
            <person name="Land M.L."/>
            <person name="Brown P."/>
            <person name="Lovley D.R."/>
        </authorList>
    </citation>
    <scope>NUCLEOTIDE SEQUENCE [LARGE SCALE GENOMIC DNA]</scope>
    <source>
        <strain evidence="2">DSM 2380 / NBRC 103641 / GraBd1</strain>
    </source>
</reference>
<dbReference type="HOGENOM" id="CLU_3440673_0_0_7"/>
<dbReference type="Proteomes" id="UP000002534">
    <property type="component" value="Chromosome"/>
</dbReference>
<name>J9UA30_SYNC1</name>
<dbReference type="EMBL" id="CP000142">
    <property type="protein sequence ID" value="AFR67592.1"/>
    <property type="molecule type" value="Genomic_DNA"/>
</dbReference>